<name>R8HC51_BACCE</name>
<gene>
    <name evidence="1" type="ORF">IIC_04682</name>
</gene>
<comment type="caution">
    <text evidence="1">The sequence shown here is derived from an EMBL/GenBank/DDBJ whole genome shotgun (WGS) entry which is preliminary data.</text>
</comment>
<evidence type="ECO:0000313" key="2">
    <source>
        <dbReference type="Proteomes" id="UP000014040"/>
    </source>
</evidence>
<protein>
    <submittedName>
        <fullName evidence="1">Uncharacterized protein</fullName>
    </submittedName>
</protein>
<evidence type="ECO:0000313" key="1">
    <source>
        <dbReference type="EMBL" id="EOO70455.1"/>
    </source>
</evidence>
<dbReference type="EMBL" id="AHES01000054">
    <property type="protein sequence ID" value="EOO70455.1"/>
    <property type="molecule type" value="Genomic_DNA"/>
</dbReference>
<dbReference type="Proteomes" id="UP000014040">
    <property type="component" value="Unassembled WGS sequence"/>
</dbReference>
<proteinExistence type="predicted"/>
<sequence>MTKEVFQISLDPTILEILRDKVNEQQNITINKKDGEHRAWDKICAIMDRLDDTVDYLNGLKLNTGKYSRSAFDFYDFLNNASVVVDCIKQLAKLFDVPDEKIKISSNIFNQLGRDELGTDERYFEYIRSLCSVHPVETSRHKRYQDNKFECSPFVMWSNELTSYDDDCDIYAVVYTNKDEDSFKRVKIYISQIFEYVRTRVEFVKEITDEIDQYQKDIIAGFKQNTIKQESEFDTYIEYLKNLDKELNNRFGSERIYSFDYIIKLFELKLSNLENQHKMNLYLNALKYAINFEHNSMQNMSYEGFENNGLIYAKENLETSLYIELHSLNSRSAERRKYSYNLEKIYYLSYDTGYNDKEWAYTQLKGAHTFLEKYVTFQGAQSDFEHYALVQIALYFDCLENKCLINKNIPNELKYRRSLLSNEE</sequence>
<dbReference type="HOGENOM" id="CLU_631138_0_0_9"/>
<organism evidence="1 2">
    <name type="scientific">Bacillus cereus VD021</name>
    <dbReference type="NCBI Taxonomy" id="1053224"/>
    <lineage>
        <taxon>Bacteria</taxon>
        <taxon>Bacillati</taxon>
        <taxon>Bacillota</taxon>
        <taxon>Bacilli</taxon>
        <taxon>Bacillales</taxon>
        <taxon>Bacillaceae</taxon>
        <taxon>Bacillus</taxon>
        <taxon>Bacillus cereus group</taxon>
    </lineage>
</organism>
<dbReference type="RefSeq" id="WP_016102728.1">
    <property type="nucleotide sequence ID" value="NZ_KB976282.1"/>
</dbReference>
<dbReference type="PATRIC" id="fig|1053224.3.peg.4728"/>
<accession>R8HC51</accession>
<dbReference type="AlphaFoldDB" id="R8HC51"/>
<reference evidence="1 2" key="1">
    <citation type="submission" date="2012-12" db="EMBL/GenBank/DDBJ databases">
        <title>The Genome Sequence of Bacillus cereus VD021.</title>
        <authorList>
            <consortium name="The Broad Institute Genome Sequencing Platform"/>
            <consortium name="The Broad Institute Genome Sequencing Center for Infectious Disease"/>
            <person name="Feldgarden M."/>
            <person name="Van der Auwera G.A."/>
            <person name="Mahillon J."/>
            <person name="Duprez V."/>
            <person name="Timmery S."/>
            <person name="Mattelet C."/>
            <person name="Dierick K."/>
            <person name="Sun M."/>
            <person name="Yu Z."/>
            <person name="Zhu L."/>
            <person name="Hu X."/>
            <person name="Shank E.B."/>
            <person name="Swiecicka I."/>
            <person name="Hansen B.M."/>
            <person name="Andrup L."/>
            <person name="Walker B."/>
            <person name="Young S.K."/>
            <person name="Zeng Q."/>
            <person name="Gargeya S."/>
            <person name="Fitzgerald M."/>
            <person name="Haas B."/>
            <person name="Abouelleil A."/>
            <person name="Alvarado L."/>
            <person name="Arachchi H.M."/>
            <person name="Berlin A.M."/>
            <person name="Chapman S.B."/>
            <person name="Dewar J."/>
            <person name="Goldberg J."/>
            <person name="Griggs A."/>
            <person name="Gujja S."/>
            <person name="Hansen M."/>
            <person name="Howarth C."/>
            <person name="Imamovic A."/>
            <person name="Larimer J."/>
            <person name="McCowan C."/>
            <person name="Murphy C."/>
            <person name="Neiman D."/>
            <person name="Pearson M."/>
            <person name="Priest M."/>
            <person name="Roberts A."/>
            <person name="Saif S."/>
            <person name="Shea T."/>
            <person name="Sisk P."/>
            <person name="Sykes S."/>
            <person name="Wortman J."/>
            <person name="Nusbaum C."/>
            <person name="Birren B."/>
        </authorList>
    </citation>
    <scope>NUCLEOTIDE SEQUENCE [LARGE SCALE GENOMIC DNA]</scope>
    <source>
        <strain evidence="1 2">VD021</strain>
    </source>
</reference>